<dbReference type="EMBL" id="JAHBFV010000006">
    <property type="protein sequence ID" value="MBZ6015404.1"/>
    <property type="molecule type" value="Genomic_DNA"/>
</dbReference>
<proteinExistence type="predicted"/>
<sequence length="136" mass="15505">MAYPRLNELIKNLKILQPKPVNVAQDMYDLILKTAVSRIIDEVVAFTNMPSEELPEEFDTTLLLKLTGWFSEAGVFMTDDERRAGAVTSIKEGDTQINYGSPQQALQSLGNVSFVDDDFKILLIRYRRIRGWDYDG</sequence>
<gene>
    <name evidence="1" type="ORF">KII88_02475</name>
</gene>
<comment type="caution">
    <text evidence="1">The sequence shown here is derived from an EMBL/GenBank/DDBJ whole genome shotgun (WGS) entry which is preliminary data.</text>
</comment>
<dbReference type="Proteomes" id="UP000727071">
    <property type="component" value="Unassembled WGS sequence"/>
</dbReference>
<accession>A0AB35FXW1</accession>
<dbReference type="AlphaFoldDB" id="A0AB35FXW1"/>
<organism evidence="1 2">
    <name type="scientific">Leuconostoc gelidum subsp. gelidum</name>
    <dbReference type="NCBI Taxonomy" id="1607839"/>
    <lineage>
        <taxon>Bacteria</taxon>
        <taxon>Bacillati</taxon>
        <taxon>Bacillota</taxon>
        <taxon>Bacilli</taxon>
        <taxon>Lactobacillales</taxon>
        <taxon>Lactobacillaceae</taxon>
        <taxon>Leuconostoc</taxon>
        <taxon>Leuconostoc gelidum group</taxon>
    </lineage>
</organism>
<evidence type="ECO:0000313" key="2">
    <source>
        <dbReference type="Proteomes" id="UP000727071"/>
    </source>
</evidence>
<reference evidence="1" key="1">
    <citation type="submission" date="2021-05" db="EMBL/GenBank/DDBJ databases">
        <title>Pangenome of Leuconostoc gelidum warrants species status for Leuconostoc gelidum subsp. gasicomitatum.</title>
        <authorList>
            <person name="Johansson P."/>
            <person name="Sade E."/>
            <person name="Hultman J."/>
            <person name="Auvinen P."/>
            <person name="Bjorkroth J."/>
        </authorList>
    </citation>
    <scope>NUCLEOTIDE SEQUENCE</scope>
    <source>
        <strain evidence="1">C220d</strain>
    </source>
</reference>
<dbReference type="RefSeq" id="WP_089896398.1">
    <property type="nucleotide sequence ID" value="NZ_JAHBFV010000006.1"/>
</dbReference>
<protein>
    <submittedName>
        <fullName evidence="1">Uncharacterized protein</fullName>
    </submittedName>
</protein>
<evidence type="ECO:0000313" key="1">
    <source>
        <dbReference type="EMBL" id="MBZ6015404.1"/>
    </source>
</evidence>
<name>A0AB35FXW1_LEUGE</name>